<dbReference type="Proteomes" id="UP001597286">
    <property type="component" value="Unassembled WGS sequence"/>
</dbReference>
<dbReference type="PANTHER" id="PTHR37313">
    <property type="entry name" value="UPF0749 PROTEIN RV1825"/>
    <property type="match status" value="1"/>
</dbReference>
<reference evidence="3" key="1">
    <citation type="journal article" date="2019" name="Int. J. Syst. Evol. Microbiol.">
        <title>The Global Catalogue of Microorganisms (GCM) 10K type strain sequencing project: providing services to taxonomists for standard genome sequencing and annotation.</title>
        <authorList>
            <consortium name="The Broad Institute Genomics Platform"/>
            <consortium name="The Broad Institute Genome Sequencing Center for Infectious Disease"/>
            <person name="Wu L."/>
            <person name="Ma J."/>
        </authorList>
    </citation>
    <scope>NUCLEOTIDE SEQUENCE [LARGE SCALE GENOMIC DNA]</scope>
    <source>
        <strain evidence="3">DT72</strain>
    </source>
</reference>
<evidence type="ECO:0000313" key="2">
    <source>
        <dbReference type="EMBL" id="MFD1812317.1"/>
    </source>
</evidence>
<proteinExistence type="inferred from homology"/>
<organism evidence="2 3">
    <name type="scientific">Rhodococcus gannanensis</name>
    <dbReference type="NCBI Taxonomy" id="1960308"/>
    <lineage>
        <taxon>Bacteria</taxon>
        <taxon>Bacillati</taxon>
        <taxon>Actinomycetota</taxon>
        <taxon>Actinomycetes</taxon>
        <taxon>Mycobacteriales</taxon>
        <taxon>Nocardiaceae</taxon>
        <taxon>Rhodococcus</taxon>
    </lineage>
</organism>
<comment type="similarity">
    <text evidence="1">Belongs to the UPF0749 family.</text>
</comment>
<evidence type="ECO:0000256" key="1">
    <source>
        <dbReference type="ARBA" id="ARBA00009108"/>
    </source>
</evidence>
<keyword evidence="3" id="KW-1185">Reference proteome</keyword>
<comment type="caution">
    <text evidence="2">The sequence shown here is derived from an EMBL/GenBank/DDBJ whole genome shotgun (WGS) entry which is preliminary data.</text>
</comment>
<dbReference type="Pfam" id="PF05949">
    <property type="entry name" value="DUF881"/>
    <property type="match status" value="1"/>
</dbReference>
<sequence length="244" mass="25888">MTEPARRSRFWLVCVPIVLLVAGLLFATAREVSSGDELRRGDTTRLSDLVRAAQSDLDGVTAEHDDLAGRVDALQDSAGYSDSDVAAVLDQVRSLEGAAGTSEVTGAGVTVTMTDASRDSDGNYPAGARPDDLVVHQQDVQSVLNALWAGGATAVGMQDQRIVSTSAPRCIGNTLLLHGRTYSPPYVMTAIGDPARLTAALDAEPGVRLFKQYAVRYGLGYTQESSDSLTVPAWGGQMRTKFAR</sequence>
<protein>
    <submittedName>
        <fullName evidence="2">DUF881 domain-containing protein</fullName>
    </submittedName>
</protein>
<dbReference type="PANTHER" id="PTHR37313:SF4">
    <property type="entry name" value="CONSERVED MEMBRANE PROTEIN-RELATED"/>
    <property type="match status" value="1"/>
</dbReference>
<evidence type="ECO:0000313" key="3">
    <source>
        <dbReference type="Proteomes" id="UP001597286"/>
    </source>
</evidence>
<name>A0ABW4P1F7_9NOCA</name>
<gene>
    <name evidence="2" type="ORF">ACFSJG_08835</name>
</gene>
<dbReference type="InterPro" id="IPR010273">
    <property type="entry name" value="DUF881"/>
</dbReference>
<dbReference type="RefSeq" id="WP_378484829.1">
    <property type="nucleotide sequence ID" value="NZ_JBHUFB010000009.1"/>
</dbReference>
<dbReference type="Gene3D" id="3.30.70.1880">
    <property type="entry name" value="Protein of unknown function DUF881"/>
    <property type="match status" value="1"/>
</dbReference>
<accession>A0ABW4P1F7</accession>
<dbReference type="EMBL" id="JBHUFB010000009">
    <property type="protein sequence ID" value="MFD1812317.1"/>
    <property type="molecule type" value="Genomic_DNA"/>
</dbReference>